<sequence length="95" mass="10813">MLSAQVRMISVLMAFVRMMGQCRDIIIGTRQTKRAPIQLKTGIFERRLHGGSLVSAGSDFVQRFHLLLQVQHTTGELRSASKMHYDTLALLRTER</sequence>
<dbReference type="AlphaFoldDB" id="A0A2M4D1W5"/>
<accession>A0A2M4D1W5</accession>
<organism evidence="1">
    <name type="scientific">Anopheles darlingi</name>
    <name type="common">Mosquito</name>
    <dbReference type="NCBI Taxonomy" id="43151"/>
    <lineage>
        <taxon>Eukaryota</taxon>
        <taxon>Metazoa</taxon>
        <taxon>Ecdysozoa</taxon>
        <taxon>Arthropoda</taxon>
        <taxon>Hexapoda</taxon>
        <taxon>Insecta</taxon>
        <taxon>Pterygota</taxon>
        <taxon>Neoptera</taxon>
        <taxon>Endopterygota</taxon>
        <taxon>Diptera</taxon>
        <taxon>Nematocera</taxon>
        <taxon>Culicoidea</taxon>
        <taxon>Culicidae</taxon>
        <taxon>Anophelinae</taxon>
        <taxon>Anopheles</taxon>
    </lineage>
</organism>
<evidence type="ECO:0000313" key="1">
    <source>
        <dbReference type="EMBL" id="MBW71570.1"/>
    </source>
</evidence>
<protein>
    <submittedName>
        <fullName evidence="1">Putative secreted protein</fullName>
    </submittedName>
</protein>
<dbReference type="EMBL" id="GGFL01007392">
    <property type="protein sequence ID" value="MBW71570.1"/>
    <property type="molecule type" value="Transcribed_RNA"/>
</dbReference>
<proteinExistence type="predicted"/>
<reference evidence="1" key="1">
    <citation type="submission" date="2018-01" db="EMBL/GenBank/DDBJ databases">
        <title>An insight into the sialome of Amazonian anophelines.</title>
        <authorList>
            <person name="Ribeiro J.M."/>
            <person name="Scarpassa V."/>
            <person name="Calvo E."/>
        </authorList>
    </citation>
    <scope>NUCLEOTIDE SEQUENCE</scope>
</reference>
<name>A0A2M4D1W5_ANODA</name>